<evidence type="ECO:0000256" key="2">
    <source>
        <dbReference type="ARBA" id="ARBA00022741"/>
    </source>
</evidence>
<comment type="cofactor">
    <cofactor evidence="13">
        <name>Mg(2+)</name>
        <dbReference type="ChEBI" id="CHEBI:18420"/>
    </cofactor>
</comment>
<dbReference type="GO" id="GO:0008408">
    <property type="term" value="F:3'-5' exonuclease activity"/>
    <property type="evidence" value="ECO:0007669"/>
    <property type="project" value="UniProtKB-UniRule"/>
</dbReference>
<dbReference type="GO" id="GO:0043138">
    <property type="term" value="F:3'-5' DNA helicase activity"/>
    <property type="evidence" value="ECO:0007669"/>
    <property type="project" value="UniProtKB-UniRule"/>
</dbReference>
<dbReference type="GO" id="GO:0005524">
    <property type="term" value="F:ATP binding"/>
    <property type="evidence" value="ECO:0007669"/>
    <property type="project" value="UniProtKB-UniRule"/>
</dbReference>
<evidence type="ECO:0000313" key="18">
    <source>
        <dbReference type="Proteomes" id="UP001329915"/>
    </source>
</evidence>
<dbReference type="EC" id="3.1.-.-" evidence="13"/>
<evidence type="ECO:0000256" key="8">
    <source>
        <dbReference type="ARBA" id="ARBA00023125"/>
    </source>
</evidence>
<dbReference type="HAMAP" id="MF_01451">
    <property type="entry name" value="AddA"/>
    <property type="match status" value="1"/>
</dbReference>
<dbReference type="Proteomes" id="UP001329915">
    <property type="component" value="Chromosome"/>
</dbReference>
<dbReference type="InterPro" id="IPR000212">
    <property type="entry name" value="DNA_helicase_UvrD/REP"/>
</dbReference>
<keyword evidence="18" id="KW-1185">Reference proteome</keyword>
<evidence type="ECO:0000256" key="12">
    <source>
        <dbReference type="ARBA" id="ARBA00048988"/>
    </source>
</evidence>
<dbReference type="Pfam" id="PF00580">
    <property type="entry name" value="UvrD-helicase"/>
    <property type="match status" value="1"/>
</dbReference>
<evidence type="ECO:0000259" key="16">
    <source>
        <dbReference type="PROSITE" id="PS51217"/>
    </source>
</evidence>
<evidence type="ECO:0000256" key="7">
    <source>
        <dbReference type="ARBA" id="ARBA00022840"/>
    </source>
</evidence>
<dbReference type="GO" id="GO:0000724">
    <property type="term" value="P:double-strand break repair via homologous recombination"/>
    <property type="evidence" value="ECO:0007669"/>
    <property type="project" value="UniProtKB-UniRule"/>
</dbReference>
<evidence type="ECO:0000256" key="5">
    <source>
        <dbReference type="ARBA" id="ARBA00022806"/>
    </source>
</evidence>
<keyword evidence="5 13" id="KW-0347">Helicase</keyword>
<feature type="binding site" evidence="14">
    <location>
        <begin position="22"/>
        <end position="29"/>
    </location>
    <ligand>
        <name>ATP</name>
        <dbReference type="ChEBI" id="CHEBI:30616"/>
    </ligand>
</feature>
<evidence type="ECO:0000259" key="15">
    <source>
        <dbReference type="PROSITE" id="PS51198"/>
    </source>
</evidence>
<dbReference type="EC" id="5.6.2.4" evidence="13"/>
<dbReference type="PANTHER" id="PTHR11070:SF48">
    <property type="entry name" value="ATP-DEPENDENT HELICASE_NUCLEASE SUBUNIT A"/>
    <property type="match status" value="1"/>
</dbReference>
<keyword evidence="10 13" id="KW-0413">Isomerase</keyword>
<reference evidence="17 18" key="1">
    <citation type="submission" date="2023-04" db="EMBL/GenBank/DDBJ databases">
        <authorList>
            <person name="Hsu D."/>
        </authorList>
    </citation>
    <scope>NUCLEOTIDE SEQUENCE [LARGE SCALE GENOMIC DNA]</scope>
    <source>
        <strain evidence="17 18">MK1</strain>
    </source>
</reference>
<dbReference type="InterPro" id="IPR014017">
    <property type="entry name" value="DNA_helicase_UvrD-like_C"/>
</dbReference>
<dbReference type="Pfam" id="PF12705">
    <property type="entry name" value="PDDEXK_1"/>
    <property type="match status" value="1"/>
</dbReference>
<name>A0AAU0ULR5_9FIRM</name>
<dbReference type="EMBL" id="CP121694">
    <property type="protein sequence ID" value="WRO21865.1"/>
    <property type="molecule type" value="Genomic_DNA"/>
</dbReference>
<evidence type="ECO:0000256" key="13">
    <source>
        <dbReference type="HAMAP-Rule" id="MF_01451"/>
    </source>
</evidence>
<comment type="catalytic activity">
    <reaction evidence="12 13">
        <text>ATP + H2O = ADP + phosphate + H(+)</text>
        <dbReference type="Rhea" id="RHEA:13065"/>
        <dbReference type="ChEBI" id="CHEBI:15377"/>
        <dbReference type="ChEBI" id="CHEBI:15378"/>
        <dbReference type="ChEBI" id="CHEBI:30616"/>
        <dbReference type="ChEBI" id="CHEBI:43474"/>
        <dbReference type="ChEBI" id="CHEBI:456216"/>
        <dbReference type="EC" id="5.6.2.4"/>
    </reaction>
</comment>
<organism evidence="17 18">
    <name type="scientific">Metallumcola ferriviriculae</name>
    <dbReference type="NCBI Taxonomy" id="3039180"/>
    <lineage>
        <taxon>Bacteria</taxon>
        <taxon>Bacillati</taxon>
        <taxon>Bacillota</taxon>
        <taxon>Clostridia</taxon>
        <taxon>Neomoorellales</taxon>
        <taxon>Desulfitibacteraceae</taxon>
        <taxon>Metallumcola</taxon>
    </lineage>
</organism>
<dbReference type="GO" id="GO:0033202">
    <property type="term" value="C:DNA helicase complex"/>
    <property type="evidence" value="ECO:0007669"/>
    <property type="project" value="TreeGrafter"/>
</dbReference>
<accession>A0AAU0ULR5</accession>
<dbReference type="AlphaFoldDB" id="A0AAU0ULR5"/>
<dbReference type="InterPro" id="IPR038726">
    <property type="entry name" value="PDDEXK_AddAB-type"/>
</dbReference>
<evidence type="ECO:0000313" key="17">
    <source>
        <dbReference type="EMBL" id="WRO21865.1"/>
    </source>
</evidence>
<dbReference type="PROSITE" id="PS51198">
    <property type="entry name" value="UVRD_HELICASE_ATP_BIND"/>
    <property type="match status" value="1"/>
</dbReference>
<feature type="domain" description="UvrD-like helicase C-terminal" evidence="16">
    <location>
        <begin position="507"/>
        <end position="805"/>
    </location>
</feature>
<keyword evidence="8 13" id="KW-0238">DNA-binding</keyword>
<dbReference type="SUPFAM" id="SSF52540">
    <property type="entry name" value="P-loop containing nucleoside triphosphate hydrolases"/>
    <property type="match status" value="1"/>
</dbReference>
<feature type="domain" description="UvrD-like helicase ATP-binding" evidence="15">
    <location>
        <begin position="1"/>
        <end position="466"/>
    </location>
</feature>
<dbReference type="InterPro" id="IPR027417">
    <property type="entry name" value="P-loop_NTPase"/>
</dbReference>
<dbReference type="RefSeq" id="WP_366924692.1">
    <property type="nucleotide sequence ID" value="NZ_CP121694.1"/>
</dbReference>
<keyword evidence="7 13" id="KW-0067">ATP-binding</keyword>
<keyword evidence="1 13" id="KW-0540">Nuclease</keyword>
<comment type="subunit">
    <text evidence="13">Heterodimer of AddA and AddB/RexB.</text>
</comment>
<dbReference type="InterPro" id="IPR014152">
    <property type="entry name" value="AddA"/>
</dbReference>
<dbReference type="InterPro" id="IPR011335">
    <property type="entry name" value="Restrct_endonuc-II-like"/>
</dbReference>
<keyword evidence="3 13" id="KW-0227">DNA damage</keyword>
<dbReference type="GO" id="GO:0003690">
    <property type="term" value="F:double-stranded DNA binding"/>
    <property type="evidence" value="ECO:0007669"/>
    <property type="project" value="UniProtKB-UniRule"/>
</dbReference>
<dbReference type="Gene3D" id="3.90.320.10">
    <property type="match status" value="1"/>
</dbReference>
<comment type="similarity">
    <text evidence="13">Belongs to the helicase family. AddA subfamily.</text>
</comment>
<evidence type="ECO:0000256" key="9">
    <source>
        <dbReference type="ARBA" id="ARBA00023204"/>
    </source>
</evidence>
<protein>
    <recommendedName>
        <fullName evidence="13">ATP-dependent helicase/nuclease subunit A</fullName>
        <ecNumber evidence="13">3.1.-.-</ecNumber>
        <ecNumber evidence="13">5.6.2.4</ecNumber>
    </recommendedName>
    <alternativeName>
        <fullName evidence="13">ATP-dependent helicase/nuclease AddA</fullName>
    </alternativeName>
    <alternativeName>
        <fullName evidence="13">DNA 3'-5' helicase AddA</fullName>
    </alternativeName>
</protein>
<dbReference type="GO" id="GO:0005829">
    <property type="term" value="C:cytosol"/>
    <property type="evidence" value="ECO:0007669"/>
    <property type="project" value="TreeGrafter"/>
</dbReference>
<dbReference type="InterPro" id="IPR011604">
    <property type="entry name" value="PDDEXK-like_dom_sf"/>
</dbReference>
<evidence type="ECO:0000256" key="4">
    <source>
        <dbReference type="ARBA" id="ARBA00022801"/>
    </source>
</evidence>
<evidence type="ECO:0000256" key="11">
    <source>
        <dbReference type="ARBA" id="ARBA00034617"/>
    </source>
</evidence>
<dbReference type="InterPro" id="IPR014016">
    <property type="entry name" value="UvrD-like_ATP-bd"/>
</dbReference>
<keyword evidence="6 13" id="KW-0269">Exonuclease</keyword>
<keyword evidence="2 13" id="KW-0547">Nucleotide-binding</keyword>
<evidence type="ECO:0000256" key="1">
    <source>
        <dbReference type="ARBA" id="ARBA00022722"/>
    </source>
</evidence>
<dbReference type="Pfam" id="PF13361">
    <property type="entry name" value="UvrD_C"/>
    <property type="match status" value="1"/>
</dbReference>
<keyword evidence="4 13" id="KW-0378">Hydrolase</keyword>
<comment type="catalytic activity">
    <reaction evidence="11 13">
        <text>Couples ATP hydrolysis with the unwinding of duplex DNA by translocating in the 3'-5' direction.</text>
        <dbReference type="EC" id="5.6.2.4"/>
    </reaction>
</comment>
<dbReference type="PROSITE" id="PS51217">
    <property type="entry name" value="UVRD_HELICASE_CTER"/>
    <property type="match status" value="1"/>
</dbReference>
<dbReference type="Gene3D" id="3.40.50.300">
    <property type="entry name" value="P-loop containing nucleotide triphosphate hydrolases"/>
    <property type="match status" value="4"/>
</dbReference>
<dbReference type="SUPFAM" id="SSF52980">
    <property type="entry name" value="Restriction endonuclease-like"/>
    <property type="match status" value="1"/>
</dbReference>
<proteinExistence type="inferred from homology"/>
<comment type="function">
    <text evidence="13">The heterodimer acts as both an ATP-dependent DNA helicase and an ATP-dependent, dual-direction single-stranded exonuclease. Recognizes the chi site generating a DNA molecule suitable for the initiation of homologous recombination. The AddA nuclease domain is required for chi fragment generation; this subunit has the helicase and 3' -&gt; 5' nuclease activities.</text>
</comment>
<dbReference type="FunFam" id="3.40.50.300:FF:001236">
    <property type="entry name" value="ATP-dependent helicase/nuclease subunit A"/>
    <property type="match status" value="1"/>
</dbReference>
<sequence>MQWNTSQKSAIESKNQNILVSAGAGSGKTAVLVERILRRVLDPADAMELDKILVVTFTEAAAAEMRQRIGREIQKKLVAEPENTYYRQQFNLLGKASISTIHSFCLDSVRKYFYRLNLEPNFRIADNSEIALLRQEVIDKLFQGAYMNEDTEFLMLVEAYGETKDSKLKDTVFSLFDYARSQPYHHRWLQQLMNQFPHDLAELDKGRWVNELKEEIAVKLEEAKWYYERAQALTEQPGGPYQYADTFNYERVTVEEIISSLAASSWQQLWSRFQAFDFARLKAAKDVDEDLKEFAKEWRTQAKGIIIKLKEKFFARMPEEHLEDLGIIYPLVKRLIELTTEFDTSFSAVKREKGVLDFADLEQFCFSLLVDEEGQPTDIAVEMQSRFEEVLVDEYQDVNVIQNAILESAARQCEGGYMFMVGDVKQSIYRFRLAEPTLFMNKEARYVSGFHQEGRLISLNTNYRSRQQVINGVNYLFQQLMDARVGDIDYDKGTSVDHFLQYGELYPDIAAEDNLPHATLGRDIELHVLQREVDFDAEEVDDDFASLAALEKEALVMAQRIKQLVEGDEKNGAAKVWERGTQAYRNITYRDVVILLRSPRSSANVISQVFQQFNIPVYADVTQGYFSAQEVETMLALLRIIDNPQQDIPLAAVLNSPIGGFSAEEMAAVRCLDKDGAFYSAVAAASKEKNLGELGEKAAQFLKTLSRWRTLSRREPLSSLIWTIYRETGFLEYCAGLPRGEQRQANLRALYDRARQFDRFVFQGLYRFLHYVQRLQDTSNDLAPARALGENENVVRIMSIHKSKGLEFPVVFLGDLGKKFNRKGFTGDMLFHQEMGIGLNVVDSTLRHRYPTLAQMAVKARLERENLAEEMRVLYVALTRAKEQLILVGSVNGLEKWQDKLSALAQHRTKRLPTFFRVGAETCLDWLCGGIIRHRHGKVIQSAGDGAVSEGALDGHPSSWKVRVWCTDDLVELEKPGRPAVETEIWHKIISGQPLELEAEDEELAAAINWYYPAAGLVNKAAKLSVSELKRREMFQDDQDQPGTLMSRQLRKKPRFEAEQLLGAAEKGTALHLVMQHVDLYQPVNDQSLKEQINRMISKELLTPELAKTIPVKKIVGFFRNAIGNKILANPSRVFREQQFSLGIPAPEVYPDLADAGVAEKVLVQGVIDCFIKTGSGIILIDFKTDKVTTSMERLKEKYRVQLKLYARALTAMYNLPVVGCYLFFFDTEELLEVQLI</sequence>
<dbReference type="PANTHER" id="PTHR11070">
    <property type="entry name" value="UVRD / RECB / PCRA DNA HELICASE FAMILY MEMBER"/>
    <property type="match status" value="1"/>
</dbReference>
<dbReference type="NCBIfam" id="TIGR02785">
    <property type="entry name" value="addA_Gpos"/>
    <property type="match status" value="1"/>
</dbReference>
<evidence type="ECO:0000256" key="14">
    <source>
        <dbReference type="PROSITE-ProRule" id="PRU00560"/>
    </source>
</evidence>
<keyword evidence="9 13" id="KW-0234">DNA repair</keyword>
<dbReference type="KEGG" id="dbc:MFMK1_001686"/>
<evidence type="ECO:0000256" key="6">
    <source>
        <dbReference type="ARBA" id="ARBA00022839"/>
    </source>
</evidence>
<evidence type="ECO:0000256" key="10">
    <source>
        <dbReference type="ARBA" id="ARBA00023235"/>
    </source>
</evidence>
<evidence type="ECO:0000256" key="3">
    <source>
        <dbReference type="ARBA" id="ARBA00022763"/>
    </source>
</evidence>
<gene>
    <name evidence="13 17" type="primary">addA</name>
    <name evidence="17" type="ORF">MFMK1_001686</name>
</gene>